<dbReference type="InterPro" id="IPR013766">
    <property type="entry name" value="Thioredoxin_domain"/>
</dbReference>
<dbReference type="Proteomes" id="UP001519306">
    <property type="component" value="Unassembled WGS sequence"/>
</dbReference>
<dbReference type="PROSITE" id="PS51257">
    <property type="entry name" value="PROKAR_LIPOPROTEIN"/>
    <property type="match status" value="1"/>
</dbReference>
<feature type="domain" description="Thioredoxin" evidence="2">
    <location>
        <begin position="46"/>
        <end position="193"/>
    </location>
</feature>
<accession>A0ABS4KDR3</accession>
<dbReference type="EMBL" id="JAGGLJ010000014">
    <property type="protein sequence ID" value="MBP2025902.1"/>
    <property type="molecule type" value="Genomic_DNA"/>
</dbReference>
<dbReference type="SUPFAM" id="SSF52833">
    <property type="entry name" value="Thioredoxin-like"/>
    <property type="match status" value="1"/>
</dbReference>
<evidence type="ECO:0000313" key="4">
    <source>
        <dbReference type="Proteomes" id="UP001519306"/>
    </source>
</evidence>
<dbReference type="Pfam" id="PF00578">
    <property type="entry name" value="AhpC-TSA"/>
    <property type="match status" value="1"/>
</dbReference>
<dbReference type="InterPro" id="IPR050553">
    <property type="entry name" value="Thioredoxin_ResA/DsbE_sf"/>
</dbReference>
<dbReference type="PANTHER" id="PTHR42852:SF13">
    <property type="entry name" value="PROTEIN DIPZ"/>
    <property type="match status" value="1"/>
</dbReference>
<dbReference type="Gene3D" id="3.40.30.10">
    <property type="entry name" value="Glutaredoxin"/>
    <property type="match status" value="1"/>
</dbReference>
<reference evidence="3 4" key="1">
    <citation type="submission" date="2021-03" db="EMBL/GenBank/DDBJ databases">
        <title>Genomic Encyclopedia of Type Strains, Phase IV (KMG-IV): sequencing the most valuable type-strain genomes for metagenomic binning, comparative biology and taxonomic classification.</title>
        <authorList>
            <person name="Goeker M."/>
        </authorList>
    </citation>
    <scope>NUCLEOTIDE SEQUENCE [LARGE SCALE GENOMIC DNA]</scope>
    <source>
        <strain evidence="3 4">DSM 27563</strain>
    </source>
</reference>
<dbReference type="PANTHER" id="PTHR42852">
    <property type="entry name" value="THIOL:DISULFIDE INTERCHANGE PROTEIN DSBE"/>
    <property type="match status" value="1"/>
</dbReference>
<dbReference type="RefSeq" id="WP_210061603.1">
    <property type="nucleotide sequence ID" value="NZ_JAGGLJ010000014.1"/>
</dbReference>
<evidence type="ECO:0000256" key="1">
    <source>
        <dbReference type="SAM" id="SignalP"/>
    </source>
</evidence>
<dbReference type="InterPro" id="IPR000866">
    <property type="entry name" value="AhpC/TSA"/>
</dbReference>
<evidence type="ECO:0000259" key="2">
    <source>
        <dbReference type="PROSITE" id="PS51352"/>
    </source>
</evidence>
<gene>
    <name evidence="3" type="ORF">J2Z71_001451</name>
</gene>
<dbReference type="InterPro" id="IPR036249">
    <property type="entry name" value="Thioredoxin-like_sf"/>
</dbReference>
<comment type="caution">
    <text evidence="3">The sequence shown here is derived from an EMBL/GenBank/DDBJ whole genome shotgun (WGS) entry which is preliminary data.</text>
</comment>
<feature type="chain" id="PRO_5046660085" evidence="1">
    <location>
        <begin position="20"/>
        <end position="195"/>
    </location>
</feature>
<evidence type="ECO:0000313" key="3">
    <source>
        <dbReference type="EMBL" id="MBP2025902.1"/>
    </source>
</evidence>
<sequence length="195" mass="22168">MKNKIFLIFTMISLLLVSACSNTNNTNNPTINDANMAKDQLEDQYESLGFNQFDFSATALDSIEYNKKYFENSKVTMINFWGTFCAPCIREMPELQELSTEYGKEDFQILGVIVDTFEGTDTNLDNARAIIEKLGVTYLNIIPNENLYENYLKNVQAVPTTIFVDKEGNLIGNIVSGSKDKEYFKEIIDTLISEQ</sequence>
<dbReference type="CDD" id="cd02966">
    <property type="entry name" value="TlpA_like_family"/>
    <property type="match status" value="1"/>
</dbReference>
<feature type="signal peptide" evidence="1">
    <location>
        <begin position="1"/>
        <end position="19"/>
    </location>
</feature>
<dbReference type="GO" id="GO:0016853">
    <property type="term" value="F:isomerase activity"/>
    <property type="evidence" value="ECO:0007669"/>
    <property type="project" value="UniProtKB-KW"/>
</dbReference>
<dbReference type="PROSITE" id="PS51352">
    <property type="entry name" value="THIOREDOXIN_2"/>
    <property type="match status" value="1"/>
</dbReference>
<name>A0ABS4KDR3_9FIRM</name>
<keyword evidence="1" id="KW-0732">Signal</keyword>
<keyword evidence="4" id="KW-1185">Reference proteome</keyword>
<proteinExistence type="predicted"/>
<organism evidence="3 4">
    <name type="scientific">Peptoniphilus stercorisuis</name>
    <dbReference type="NCBI Taxonomy" id="1436965"/>
    <lineage>
        <taxon>Bacteria</taxon>
        <taxon>Bacillati</taxon>
        <taxon>Bacillota</taxon>
        <taxon>Tissierellia</taxon>
        <taxon>Tissierellales</taxon>
        <taxon>Peptoniphilaceae</taxon>
        <taxon>Peptoniphilus</taxon>
    </lineage>
</organism>
<keyword evidence="3" id="KW-0413">Isomerase</keyword>
<protein>
    <submittedName>
        <fullName evidence="3">Thiol-disulfide isomerase/thioredoxin</fullName>
    </submittedName>
</protein>